<organism evidence="7 8">
    <name type="scientific">Rhodoplanes serenus</name>
    <dbReference type="NCBI Taxonomy" id="200615"/>
    <lineage>
        <taxon>Bacteria</taxon>
        <taxon>Pseudomonadati</taxon>
        <taxon>Pseudomonadota</taxon>
        <taxon>Alphaproteobacteria</taxon>
        <taxon>Hyphomicrobiales</taxon>
        <taxon>Nitrobacteraceae</taxon>
        <taxon>Rhodoplanes</taxon>
    </lineage>
</organism>
<evidence type="ECO:0000256" key="5">
    <source>
        <dbReference type="SAM" id="MobiDB-lite"/>
    </source>
</evidence>
<dbReference type="SUPFAM" id="SSF51905">
    <property type="entry name" value="FAD/NAD(P)-binding domain"/>
    <property type="match status" value="1"/>
</dbReference>
<dbReference type="Gene3D" id="3.90.700.10">
    <property type="entry name" value="Succinate dehydrogenase/fumarate reductase flavoprotein, catalytic domain"/>
    <property type="match status" value="1"/>
</dbReference>
<gene>
    <name evidence="7" type="primary">ifcA_2</name>
    <name evidence="7" type="ORF">RHODGE_RHODGE_03348</name>
</gene>
<evidence type="ECO:0000313" key="7">
    <source>
        <dbReference type="EMBL" id="VCU10162.1"/>
    </source>
</evidence>
<dbReference type="Pfam" id="PF00890">
    <property type="entry name" value="FAD_binding_2"/>
    <property type="match status" value="1"/>
</dbReference>
<comment type="cofactor">
    <cofactor evidence="1">
        <name>FAD</name>
        <dbReference type="ChEBI" id="CHEBI:57692"/>
    </cofactor>
</comment>
<dbReference type="InterPro" id="IPR003953">
    <property type="entry name" value="FAD-dep_OxRdtase_2_FAD-bd"/>
</dbReference>
<dbReference type="Gene3D" id="3.50.50.60">
    <property type="entry name" value="FAD/NAD(P)-binding domain"/>
    <property type="match status" value="1"/>
</dbReference>
<dbReference type="PANTHER" id="PTHR43400:SF10">
    <property type="entry name" value="3-OXOSTEROID 1-DEHYDROGENASE"/>
    <property type="match status" value="1"/>
</dbReference>
<evidence type="ECO:0000256" key="1">
    <source>
        <dbReference type="ARBA" id="ARBA00001974"/>
    </source>
</evidence>
<evidence type="ECO:0000256" key="4">
    <source>
        <dbReference type="ARBA" id="ARBA00023002"/>
    </source>
</evidence>
<keyword evidence="8" id="KW-1185">Reference proteome</keyword>
<dbReference type="GO" id="GO:0008202">
    <property type="term" value="P:steroid metabolic process"/>
    <property type="evidence" value="ECO:0007669"/>
    <property type="project" value="UniProtKB-ARBA"/>
</dbReference>
<keyword evidence="4" id="KW-0560">Oxidoreductase</keyword>
<dbReference type="InterPro" id="IPR036188">
    <property type="entry name" value="FAD/NAD-bd_sf"/>
</dbReference>
<dbReference type="GO" id="GO:0016491">
    <property type="term" value="F:oxidoreductase activity"/>
    <property type="evidence" value="ECO:0007669"/>
    <property type="project" value="UniProtKB-KW"/>
</dbReference>
<comment type="caution">
    <text evidence="7">The sequence shown here is derived from an EMBL/GenBank/DDBJ whole genome shotgun (WGS) entry which is preliminary data.</text>
</comment>
<dbReference type="PRINTS" id="PR00411">
    <property type="entry name" value="PNDRDTASEI"/>
</dbReference>
<keyword evidence="2" id="KW-0285">Flavoprotein</keyword>
<proteinExistence type="predicted"/>
<dbReference type="PRINTS" id="PR00368">
    <property type="entry name" value="FADPNR"/>
</dbReference>
<feature type="region of interest" description="Disordered" evidence="5">
    <location>
        <begin position="464"/>
        <end position="485"/>
    </location>
</feature>
<dbReference type="InterPro" id="IPR027477">
    <property type="entry name" value="Succ_DH/fumarate_Rdtase_cat_sf"/>
</dbReference>
<dbReference type="RefSeq" id="WP_129610110.1">
    <property type="nucleotide sequence ID" value="NZ_UWOC01000162.1"/>
</dbReference>
<keyword evidence="3" id="KW-0274">FAD</keyword>
<reference evidence="8" key="1">
    <citation type="submission" date="2018-10" db="EMBL/GenBank/DDBJ databases">
        <authorList>
            <person name="Peiro R."/>
            <person name="Begona"/>
            <person name="Cbmso G."/>
            <person name="Lopez M."/>
            <person name="Gonzalez S."/>
            <person name="Sacristan E."/>
            <person name="Castillo E."/>
        </authorList>
    </citation>
    <scope>NUCLEOTIDE SEQUENCE [LARGE SCALE GENOMIC DNA]</scope>
</reference>
<accession>A0A447CXV4</accession>
<evidence type="ECO:0000259" key="6">
    <source>
        <dbReference type="Pfam" id="PF00890"/>
    </source>
</evidence>
<feature type="compositionally biased region" description="Basic and acidic residues" evidence="5">
    <location>
        <begin position="468"/>
        <end position="485"/>
    </location>
</feature>
<dbReference type="InterPro" id="IPR050315">
    <property type="entry name" value="FAD-oxidoreductase_2"/>
</dbReference>
<dbReference type="AlphaFoldDB" id="A0A447CXV4"/>
<feature type="domain" description="FAD-dependent oxidoreductase 2 FAD-binding" evidence="6">
    <location>
        <begin position="15"/>
        <end position="430"/>
    </location>
</feature>
<dbReference type="SUPFAM" id="SSF56425">
    <property type="entry name" value="Succinate dehydrogenase/fumarate reductase flavoprotein, catalytic domain"/>
    <property type="match status" value="1"/>
</dbReference>
<sequence>MVTTPARDDFDITVDVLVIGAGACGFTAALAAKAAGADVAVVEKLDRLAGNTMLSSGSIPAAGTRLQAAAGIADDPARFAADLRRVAGPHDADHLVDRLAAVSAEMVHFLIDEAAVDLTLVTAYRHVGHTVHRLHAPPSRKGADLMRDLERAVAARDIPVAFGNPATRLIVIDGAVVGAETRAATGETARIGAAATVLACNGFGHSPALRARFCPELAALSHFGAVGSEGEAVIWGEALGARLGNMGSFQAHAAIAQPHGALVTWTVIEKGGVIVDDGGRRFADETLGYSAFAERVAAHGRPTVAIYDKQVRDVTAAGQPEFGELVEHGGAREFHDVDALAAFVGCDPAVLAETLAAAAAAGTGAATDPLGRTAWGLGPLTSPYVATRIAPALFHTQGGPVVDADARVLRADGTPIPGLYAGGGAACGVSGRRGSTGYVSGNGLLAAVGLGYVAGRAAAGRAAAHRAAHPDDSFHSDLQPERLRS</sequence>
<evidence type="ECO:0000256" key="3">
    <source>
        <dbReference type="ARBA" id="ARBA00022827"/>
    </source>
</evidence>
<evidence type="ECO:0000313" key="8">
    <source>
        <dbReference type="Proteomes" id="UP000289200"/>
    </source>
</evidence>
<protein>
    <submittedName>
        <fullName evidence="7">Fumarate reductase flavoprotein subunit</fullName>
    </submittedName>
</protein>
<evidence type="ECO:0000256" key="2">
    <source>
        <dbReference type="ARBA" id="ARBA00022630"/>
    </source>
</evidence>
<dbReference type="Proteomes" id="UP000289200">
    <property type="component" value="Unassembled WGS sequence"/>
</dbReference>
<dbReference type="OrthoDB" id="3178130at2"/>
<dbReference type="PANTHER" id="PTHR43400">
    <property type="entry name" value="FUMARATE REDUCTASE"/>
    <property type="match status" value="1"/>
</dbReference>
<name>A0A447CXV4_9BRAD</name>
<dbReference type="EMBL" id="UWOC01000162">
    <property type="protein sequence ID" value="VCU10162.1"/>
    <property type="molecule type" value="Genomic_DNA"/>
</dbReference>